<dbReference type="Gene3D" id="3.40.1000.10">
    <property type="entry name" value="Mog1/PsbP, alpha/beta/alpha sandwich"/>
    <property type="match status" value="1"/>
</dbReference>
<dbReference type="RefSeq" id="WP_012548007.1">
    <property type="nucleotide sequence ID" value="NC_011297.1"/>
</dbReference>
<dbReference type="AlphaFoldDB" id="B5YA83"/>
<dbReference type="HOGENOM" id="CLU_1508313_0_0_0"/>
<feature type="domain" description="PsbP C-terminal" evidence="1">
    <location>
        <begin position="26"/>
        <end position="177"/>
    </location>
</feature>
<dbReference type="EMBL" id="CP001146">
    <property type="protein sequence ID" value="ACI19375.1"/>
    <property type="molecule type" value="Genomic_DNA"/>
</dbReference>
<dbReference type="STRING" id="309799.DICTH_1537"/>
<evidence type="ECO:0000259" key="1">
    <source>
        <dbReference type="Pfam" id="PF01789"/>
    </source>
</evidence>
<dbReference type="eggNOG" id="COG5435">
    <property type="taxonomic scope" value="Bacteria"/>
</dbReference>
<dbReference type="GO" id="GO:0009654">
    <property type="term" value="C:photosystem II oxygen evolving complex"/>
    <property type="evidence" value="ECO:0007669"/>
    <property type="project" value="InterPro"/>
</dbReference>
<dbReference type="SUPFAM" id="SSF55724">
    <property type="entry name" value="Mog1p/PsbP-like"/>
    <property type="match status" value="1"/>
</dbReference>
<sequence>MRKLLRFLIFSLLVLGLSFNIILAETEKYVDKDLGFSIVPPEGWEVKDGKPYNLAVIFVGPADEGFMPNFNLNIVAVPSEVTEINEDLLREIKEELKAAGEYYGSLEFVSEGEREVSNYKGYEIVYTINLSEDLTLEQKQVYVLQGGKFYIFTFTSLEDTFEKYLPLFEESLSTFEILQ</sequence>
<gene>
    <name evidence="2" type="ordered locus">DICTH_1537</name>
</gene>
<evidence type="ECO:0000313" key="3">
    <source>
        <dbReference type="Proteomes" id="UP000001733"/>
    </source>
</evidence>
<dbReference type="InterPro" id="IPR002683">
    <property type="entry name" value="PsbP_C"/>
</dbReference>
<organism evidence="2 3">
    <name type="scientific">Dictyoglomus thermophilum (strain ATCC 35947 / DSM 3960 / H-6-12)</name>
    <dbReference type="NCBI Taxonomy" id="309799"/>
    <lineage>
        <taxon>Bacteria</taxon>
        <taxon>Pseudomonadati</taxon>
        <taxon>Dictyoglomota</taxon>
        <taxon>Dictyoglomia</taxon>
        <taxon>Dictyoglomales</taxon>
        <taxon>Dictyoglomaceae</taxon>
        <taxon>Dictyoglomus</taxon>
    </lineage>
</organism>
<accession>B5YA83</accession>
<protein>
    <recommendedName>
        <fullName evidence="1">PsbP C-terminal domain-containing protein</fullName>
    </recommendedName>
</protein>
<dbReference type="GO" id="GO:0019898">
    <property type="term" value="C:extrinsic component of membrane"/>
    <property type="evidence" value="ECO:0007669"/>
    <property type="project" value="InterPro"/>
</dbReference>
<dbReference type="GO" id="GO:0005509">
    <property type="term" value="F:calcium ion binding"/>
    <property type="evidence" value="ECO:0007669"/>
    <property type="project" value="InterPro"/>
</dbReference>
<keyword evidence="3" id="KW-1185">Reference proteome</keyword>
<reference evidence="2 3" key="1">
    <citation type="journal article" date="2014" name="Genome Announc.">
        <title>Complete Genome Sequence of the Extreme Thermophile Dictyoglomus thermophilum H-6-12.</title>
        <authorList>
            <person name="Coil D.A."/>
            <person name="Badger J.H."/>
            <person name="Forberger H.C."/>
            <person name="Riggs F."/>
            <person name="Madupu R."/>
            <person name="Fedorova N."/>
            <person name="Ward N."/>
            <person name="Robb F.T."/>
            <person name="Eisen J.A."/>
        </authorList>
    </citation>
    <scope>NUCLEOTIDE SEQUENCE [LARGE SCALE GENOMIC DNA]</scope>
    <source>
        <strain evidence="3">ATCC 35947 / DSM 3960 / H-6-12</strain>
    </source>
</reference>
<dbReference type="PaxDb" id="309799-DICTH_1537"/>
<dbReference type="Proteomes" id="UP000001733">
    <property type="component" value="Chromosome"/>
</dbReference>
<dbReference type="KEGG" id="dth:DICTH_1537"/>
<dbReference type="Pfam" id="PF01789">
    <property type="entry name" value="PsbP"/>
    <property type="match status" value="1"/>
</dbReference>
<name>B5YA83_DICT6</name>
<dbReference type="GO" id="GO:0015979">
    <property type="term" value="P:photosynthesis"/>
    <property type="evidence" value="ECO:0007669"/>
    <property type="project" value="InterPro"/>
</dbReference>
<proteinExistence type="predicted"/>
<evidence type="ECO:0000313" key="2">
    <source>
        <dbReference type="EMBL" id="ACI19375.1"/>
    </source>
</evidence>
<dbReference type="InterPro" id="IPR016123">
    <property type="entry name" value="Mog1/PsbP_a/b/a-sand"/>
</dbReference>
<dbReference type="OrthoDB" id="9813288at2"/>